<comment type="caution">
    <text evidence="1">The sequence shown here is derived from an EMBL/GenBank/DDBJ whole genome shotgun (WGS) entry which is preliminary data.</text>
</comment>
<dbReference type="OrthoDB" id="186626at2759"/>
<evidence type="ECO:0000313" key="2">
    <source>
        <dbReference type="Proteomes" id="UP000186817"/>
    </source>
</evidence>
<sequence>MAAIRHRLRLASSLCVVVCSELSCREGRRPPVANTLVEELYLGRDPMLSPLPDEKPQDFDRGMTHVSHRDIDMVLSSAVQPVSFWLELGAFEGGSAILTAQRVNLHGLNTSVVAVDTFLGDAHVIWERTREERLRKNLLRPDGTVALYDRFRSNVHDAGLQMCILPLPATSVVALKLVASLAARHVTPLPQVIYLDSAHEGGEVLLELRLAWKALSPGGILFGDDWVFAAGDNCVQEDVLKFAAEVEADLDDDLGKEVQDLRTLGRVRAGVFVSYQSFQWFMRKRLVAQAEATRDRADPGSGYSCWSDGFDAKLCCDEKKYGPGGFRNCWDLVFTFESCCKNS</sequence>
<dbReference type="EMBL" id="LSRX01000818">
    <property type="protein sequence ID" value="OLP88364.1"/>
    <property type="molecule type" value="Genomic_DNA"/>
</dbReference>
<gene>
    <name evidence="1" type="ORF">AK812_SmicGene30302</name>
</gene>
<dbReference type="AlphaFoldDB" id="A0A1Q9CZN4"/>
<evidence type="ECO:0000313" key="1">
    <source>
        <dbReference type="EMBL" id="OLP88364.1"/>
    </source>
</evidence>
<dbReference type="InterPro" id="IPR029063">
    <property type="entry name" value="SAM-dependent_MTases_sf"/>
</dbReference>
<proteinExistence type="predicted"/>
<name>A0A1Q9CZN4_SYMMI</name>
<protein>
    <submittedName>
        <fullName evidence="1">Uncharacterized protein</fullName>
    </submittedName>
</protein>
<dbReference type="SUPFAM" id="SSF53335">
    <property type="entry name" value="S-adenosyl-L-methionine-dependent methyltransferases"/>
    <property type="match status" value="1"/>
</dbReference>
<keyword evidence="2" id="KW-1185">Reference proteome</keyword>
<organism evidence="1 2">
    <name type="scientific">Symbiodinium microadriaticum</name>
    <name type="common">Dinoflagellate</name>
    <name type="synonym">Zooxanthella microadriatica</name>
    <dbReference type="NCBI Taxonomy" id="2951"/>
    <lineage>
        <taxon>Eukaryota</taxon>
        <taxon>Sar</taxon>
        <taxon>Alveolata</taxon>
        <taxon>Dinophyceae</taxon>
        <taxon>Suessiales</taxon>
        <taxon>Symbiodiniaceae</taxon>
        <taxon>Symbiodinium</taxon>
    </lineage>
</organism>
<dbReference type="Gene3D" id="3.40.50.150">
    <property type="entry name" value="Vaccinia Virus protein VP39"/>
    <property type="match status" value="1"/>
</dbReference>
<accession>A0A1Q9CZN4</accession>
<reference evidence="1 2" key="1">
    <citation type="submission" date="2016-02" db="EMBL/GenBank/DDBJ databases">
        <title>Genome analysis of coral dinoflagellate symbionts highlights evolutionary adaptations to a symbiotic lifestyle.</title>
        <authorList>
            <person name="Aranda M."/>
            <person name="Li Y."/>
            <person name="Liew Y.J."/>
            <person name="Baumgarten S."/>
            <person name="Simakov O."/>
            <person name="Wilson M."/>
            <person name="Piel J."/>
            <person name="Ashoor H."/>
            <person name="Bougouffa S."/>
            <person name="Bajic V.B."/>
            <person name="Ryu T."/>
            <person name="Ravasi T."/>
            <person name="Bayer T."/>
            <person name="Micklem G."/>
            <person name="Kim H."/>
            <person name="Bhak J."/>
            <person name="Lajeunesse T.C."/>
            <person name="Voolstra C.R."/>
        </authorList>
    </citation>
    <scope>NUCLEOTIDE SEQUENCE [LARGE SCALE GENOMIC DNA]</scope>
    <source>
        <strain evidence="1 2">CCMP2467</strain>
    </source>
</reference>
<dbReference type="PANTHER" id="PTHR37909">
    <property type="entry name" value="S-ADENOSYL-L-METHIONINE-DEPENDENT METHYLTRANSFERASES SUPERFAMILY PROTEIN"/>
    <property type="match status" value="1"/>
</dbReference>
<dbReference type="Proteomes" id="UP000186817">
    <property type="component" value="Unassembled WGS sequence"/>
</dbReference>
<dbReference type="OMA" id="CWDLVFT"/>
<dbReference type="Pfam" id="PF13578">
    <property type="entry name" value="Methyltransf_24"/>
    <property type="match status" value="1"/>
</dbReference>
<dbReference type="PANTHER" id="PTHR37909:SF1">
    <property type="entry name" value="S-ADENOSYL-L-METHIONINE-DEPENDENT METHYLTRANSFERASES SUPERFAMILY PROTEIN"/>
    <property type="match status" value="1"/>
</dbReference>